<proteinExistence type="predicted"/>
<dbReference type="Proteomes" id="UP001499993">
    <property type="component" value="Unassembled WGS sequence"/>
</dbReference>
<evidence type="ECO:0000313" key="6">
    <source>
        <dbReference type="Proteomes" id="UP001499993"/>
    </source>
</evidence>
<dbReference type="InterPro" id="IPR036388">
    <property type="entry name" value="WH-like_DNA-bd_sf"/>
</dbReference>
<evidence type="ECO:0000256" key="1">
    <source>
        <dbReference type="ARBA" id="ARBA00023015"/>
    </source>
</evidence>
<accession>A0ABP9G6T6</accession>
<dbReference type="PANTHER" id="PTHR39515">
    <property type="entry name" value="CONSERVED PROTEIN"/>
    <property type="match status" value="1"/>
</dbReference>
<evidence type="ECO:0000313" key="5">
    <source>
        <dbReference type="EMBL" id="GAA4930698.1"/>
    </source>
</evidence>
<dbReference type="InterPro" id="IPR036390">
    <property type="entry name" value="WH_DNA-bd_sf"/>
</dbReference>
<dbReference type="RefSeq" id="WP_344140894.1">
    <property type="nucleotide sequence ID" value="NZ_BAABIK010000003.1"/>
</dbReference>
<dbReference type="InterPro" id="IPR052526">
    <property type="entry name" value="HTH-type_Bedaq_tolerance"/>
</dbReference>
<dbReference type="Gene3D" id="1.10.10.10">
    <property type="entry name" value="Winged helix-like DNA-binding domain superfamily/Winged helix DNA-binding domain"/>
    <property type="match status" value="1"/>
</dbReference>
<feature type="domain" description="HTH marR-type" evidence="4">
    <location>
        <begin position="12"/>
        <end position="151"/>
    </location>
</feature>
<dbReference type="InterPro" id="IPR023187">
    <property type="entry name" value="Tscrpt_reg_MarR-type_CS"/>
</dbReference>
<keyword evidence="2" id="KW-0238">DNA-binding</keyword>
<dbReference type="PROSITE" id="PS01117">
    <property type="entry name" value="HTH_MARR_1"/>
    <property type="match status" value="1"/>
</dbReference>
<dbReference type="EMBL" id="BAABIK010000003">
    <property type="protein sequence ID" value="GAA4930698.1"/>
    <property type="molecule type" value="Genomic_DNA"/>
</dbReference>
<sequence length="152" mass="16378">MNDTEDTISETAEQAAADVWVVAGRLRRRLRSLEGVDGGGDLSAAQASVLRRLVKQGPASASALAAAEGVRPQSIAKIVVVLEDAGLVERAPDPDDGRRLVVSLTEAGREYRQDDRRARQAWLARALQEHGDDEEIRAVVTAMALLDRVARA</sequence>
<keyword evidence="6" id="KW-1185">Reference proteome</keyword>
<dbReference type="InterPro" id="IPR000835">
    <property type="entry name" value="HTH_MarR-typ"/>
</dbReference>
<dbReference type="PROSITE" id="PS50995">
    <property type="entry name" value="HTH_MARR_2"/>
    <property type="match status" value="1"/>
</dbReference>
<keyword evidence="3" id="KW-0804">Transcription</keyword>
<evidence type="ECO:0000259" key="4">
    <source>
        <dbReference type="PROSITE" id="PS50995"/>
    </source>
</evidence>
<dbReference type="SUPFAM" id="SSF46785">
    <property type="entry name" value="Winged helix' DNA-binding domain"/>
    <property type="match status" value="1"/>
</dbReference>
<comment type="caution">
    <text evidence="5">The sequence shown here is derived from an EMBL/GenBank/DDBJ whole genome shotgun (WGS) entry which is preliminary data.</text>
</comment>
<gene>
    <name evidence="5" type="ORF">GCM10023224_08060</name>
</gene>
<evidence type="ECO:0000256" key="3">
    <source>
        <dbReference type="ARBA" id="ARBA00023163"/>
    </source>
</evidence>
<reference evidence="6" key="1">
    <citation type="journal article" date="2019" name="Int. J. Syst. Evol. Microbiol.">
        <title>The Global Catalogue of Microorganisms (GCM) 10K type strain sequencing project: providing services to taxonomists for standard genome sequencing and annotation.</title>
        <authorList>
            <consortium name="The Broad Institute Genomics Platform"/>
            <consortium name="The Broad Institute Genome Sequencing Center for Infectious Disease"/>
            <person name="Wu L."/>
            <person name="Ma J."/>
        </authorList>
    </citation>
    <scope>NUCLEOTIDE SEQUENCE [LARGE SCALE GENOMIC DNA]</scope>
    <source>
        <strain evidence="6">JCM 18123</strain>
    </source>
</reference>
<name>A0ABP9G6T6_9ACTN</name>
<dbReference type="SMART" id="SM00347">
    <property type="entry name" value="HTH_MARR"/>
    <property type="match status" value="1"/>
</dbReference>
<dbReference type="Pfam" id="PF01047">
    <property type="entry name" value="MarR"/>
    <property type="match status" value="1"/>
</dbReference>
<keyword evidence="1" id="KW-0805">Transcription regulation</keyword>
<dbReference type="Gene3D" id="1.10.287.100">
    <property type="match status" value="1"/>
</dbReference>
<organism evidence="5 6">
    <name type="scientific">Streptomonospora halophila</name>
    <dbReference type="NCBI Taxonomy" id="427369"/>
    <lineage>
        <taxon>Bacteria</taxon>
        <taxon>Bacillati</taxon>
        <taxon>Actinomycetota</taxon>
        <taxon>Actinomycetes</taxon>
        <taxon>Streptosporangiales</taxon>
        <taxon>Nocardiopsidaceae</taxon>
        <taxon>Streptomonospora</taxon>
    </lineage>
</organism>
<dbReference type="PANTHER" id="PTHR39515:SF2">
    <property type="entry name" value="HTH-TYPE TRANSCRIPTIONAL REGULATOR RV0880"/>
    <property type="match status" value="1"/>
</dbReference>
<protein>
    <submittedName>
        <fullName evidence="5">MarR family transcriptional regulator</fullName>
    </submittedName>
</protein>
<evidence type="ECO:0000256" key="2">
    <source>
        <dbReference type="ARBA" id="ARBA00023125"/>
    </source>
</evidence>